<reference evidence="6 7" key="1">
    <citation type="submission" date="2019-08" db="EMBL/GenBank/DDBJ databases">
        <authorList>
            <person name="Lei W."/>
        </authorList>
    </citation>
    <scope>NUCLEOTIDE SEQUENCE [LARGE SCALE GENOMIC DNA]</scope>
    <source>
        <strain evidence="6 7">CCUG 66496</strain>
    </source>
</reference>
<dbReference type="PANTHER" id="PTHR30204:SF69">
    <property type="entry name" value="MERR-FAMILY TRANSCRIPTIONAL REGULATOR"/>
    <property type="match status" value="1"/>
</dbReference>
<accession>A0A5C5SAH7</accession>
<organism evidence="6 7">
    <name type="scientific">Streptococcus cuniculipharyngis</name>
    <dbReference type="NCBI Taxonomy" id="1562651"/>
    <lineage>
        <taxon>Bacteria</taxon>
        <taxon>Bacillati</taxon>
        <taxon>Bacillota</taxon>
        <taxon>Bacilli</taxon>
        <taxon>Lactobacillales</taxon>
        <taxon>Streptococcaceae</taxon>
        <taxon>Streptococcus</taxon>
    </lineage>
</organism>
<evidence type="ECO:0000259" key="5">
    <source>
        <dbReference type="PROSITE" id="PS50937"/>
    </source>
</evidence>
<dbReference type="InterPro" id="IPR000551">
    <property type="entry name" value="MerR-type_HTH_dom"/>
</dbReference>
<evidence type="ECO:0000313" key="6">
    <source>
        <dbReference type="EMBL" id="TWS96196.1"/>
    </source>
</evidence>
<feature type="domain" description="HTH merR-type" evidence="5">
    <location>
        <begin position="11"/>
        <end position="80"/>
    </location>
</feature>
<evidence type="ECO:0000256" key="3">
    <source>
        <dbReference type="ARBA" id="ARBA00023125"/>
    </source>
</evidence>
<dbReference type="EMBL" id="VOHL01000010">
    <property type="protein sequence ID" value="TWS96196.1"/>
    <property type="molecule type" value="Genomic_DNA"/>
</dbReference>
<dbReference type="OrthoDB" id="9811174at2"/>
<dbReference type="Pfam" id="PF13411">
    <property type="entry name" value="MerR_1"/>
    <property type="match status" value="1"/>
</dbReference>
<keyword evidence="3" id="KW-0238">DNA-binding</keyword>
<keyword evidence="2" id="KW-0805">Transcription regulation</keyword>
<dbReference type="Proteomes" id="UP000317430">
    <property type="component" value="Unassembled WGS sequence"/>
</dbReference>
<name>A0A5C5SAH7_9STRE</name>
<dbReference type="InterPro" id="IPR009061">
    <property type="entry name" value="DNA-bd_dom_put_sf"/>
</dbReference>
<evidence type="ECO:0000256" key="4">
    <source>
        <dbReference type="ARBA" id="ARBA00023163"/>
    </source>
</evidence>
<keyword evidence="7" id="KW-1185">Reference proteome</keyword>
<dbReference type="SUPFAM" id="SSF46955">
    <property type="entry name" value="Putative DNA-binding domain"/>
    <property type="match status" value="1"/>
</dbReference>
<dbReference type="InterPro" id="IPR047057">
    <property type="entry name" value="MerR_fam"/>
</dbReference>
<comment type="caution">
    <text evidence="6">The sequence shown here is derived from an EMBL/GenBank/DDBJ whole genome shotgun (WGS) entry which is preliminary data.</text>
</comment>
<dbReference type="GO" id="GO:0003677">
    <property type="term" value="F:DNA binding"/>
    <property type="evidence" value="ECO:0007669"/>
    <property type="project" value="UniProtKB-KW"/>
</dbReference>
<dbReference type="GO" id="GO:0003700">
    <property type="term" value="F:DNA-binding transcription factor activity"/>
    <property type="evidence" value="ECO:0007669"/>
    <property type="project" value="InterPro"/>
</dbReference>
<dbReference type="AlphaFoldDB" id="A0A5C5SAH7"/>
<keyword evidence="1" id="KW-0678">Repressor</keyword>
<evidence type="ECO:0000313" key="7">
    <source>
        <dbReference type="Proteomes" id="UP000317430"/>
    </source>
</evidence>
<sequence length="170" mass="19623">MNHSIRSRRKVMTIKELAIKSGLAVSTIRYYERQGMIPQPERLSNNYRDYAPQMVNRLYLIQYLSGLGLSLAAIRDFLGKMAEQQLSKQELLMLIQAHQAKIKEQLASLLTIQERLNQLGEHDRLLDDFLAFDWASLSQEQGQRPVDDWIRTVLAGSLHQDIVELVCEQV</sequence>
<dbReference type="PANTHER" id="PTHR30204">
    <property type="entry name" value="REDOX-CYCLING DRUG-SENSING TRANSCRIPTIONAL ACTIVATOR SOXR"/>
    <property type="match status" value="1"/>
</dbReference>
<evidence type="ECO:0000256" key="2">
    <source>
        <dbReference type="ARBA" id="ARBA00023015"/>
    </source>
</evidence>
<keyword evidence="4" id="KW-0804">Transcription</keyword>
<dbReference type="PROSITE" id="PS50937">
    <property type="entry name" value="HTH_MERR_2"/>
    <property type="match status" value="1"/>
</dbReference>
<gene>
    <name evidence="6" type="ORF">FRX57_07480</name>
</gene>
<proteinExistence type="predicted"/>
<dbReference type="PRINTS" id="PR00040">
    <property type="entry name" value="HTHMERR"/>
</dbReference>
<dbReference type="SMART" id="SM00422">
    <property type="entry name" value="HTH_MERR"/>
    <property type="match status" value="1"/>
</dbReference>
<evidence type="ECO:0000256" key="1">
    <source>
        <dbReference type="ARBA" id="ARBA00022491"/>
    </source>
</evidence>
<protein>
    <submittedName>
        <fullName evidence="6">MerR family transcriptional regulator</fullName>
    </submittedName>
</protein>
<dbReference type="Gene3D" id="1.10.1660.10">
    <property type="match status" value="1"/>
</dbReference>